<sequence>GARSATTQEQARSLPLARRLAQRPSTNIGASMAV</sequence>
<accession>A0A392R950</accession>
<proteinExistence type="predicted"/>
<evidence type="ECO:0000313" key="2">
    <source>
        <dbReference type="EMBL" id="MCI32747.1"/>
    </source>
</evidence>
<organism evidence="2 3">
    <name type="scientific">Trifolium medium</name>
    <dbReference type="NCBI Taxonomy" id="97028"/>
    <lineage>
        <taxon>Eukaryota</taxon>
        <taxon>Viridiplantae</taxon>
        <taxon>Streptophyta</taxon>
        <taxon>Embryophyta</taxon>
        <taxon>Tracheophyta</taxon>
        <taxon>Spermatophyta</taxon>
        <taxon>Magnoliopsida</taxon>
        <taxon>eudicotyledons</taxon>
        <taxon>Gunneridae</taxon>
        <taxon>Pentapetalae</taxon>
        <taxon>rosids</taxon>
        <taxon>fabids</taxon>
        <taxon>Fabales</taxon>
        <taxon>Fabaceae</taxon>
        <taxon>Papilionoideae</taxon>
        <taxon>50 kb inversion clade</taxon>
        <taxon>NPAAA clade</taxon>
        <taxon>Hologalegina</taxon>
        <taxon>IRL clade</taxon>
        <taxon>Trifolieae</taxon>
        <taxon>Trifolium</taxon>
    </lineage>
</organism>
<comment type="caution">
    <text evidence="2">The sequence shown here is derived from an EMBL/GenBank/DDBJ whole genome shotgun (WGS) entry which is preliminary data.</text>
</comment>
<feature type="compositionally biased region" description="Polar residues" evidence="1">
    <location>
        <begin position="1"/>
        <end position="11"/>
    </location>
</feature>
<feature type="compositionally biased region" description="Polar residues" evidence="1">
    <location>
        <begin position="23"/>
        <end position="34"/>
    </location>
</feature>
<name>A0A392R950_9FABA</name>
<feature type="non-terminal residue" evidence="2">
    <location>
        <position position="1"/>
    </location>
</feature>
<dbReference type="AlphaFoldDB" id="A0A392R950"/>
<dbReference type="EMBL" id="LXQA010198401">
    <property type="protein sequence ID" value="MCI32747.1"/>
    <property type="molecule type" value="Genomic_DNA"/>
</dbReference>
<evidence type="ECO:0000256" key="1">
    <source>
        <dbReference type="SAM" id="MobiDB-lite"/>
    </source>
</evidence>
<feature type="region of interest" description="Disordered" evidence="1">
    <location>
        <begin position="1"/>
        <end position="34"/>
    </location>
</feature>
<protein>
    <submittedName>
        <fullName evidence="2">Uncharacterized protein</fullName>
    </submittedName>
</protein>
<dbReference type="Proteomes" id="UP000265520">
    <property type="component" value="Unassembled WGS sequence"/>
</dbReference>
<reference evidence="2 3" key="1">
    <citation type="journal article" date="2018" name="Front. Plant Sci.">
        <title>Red Clover (Trifolium pratense) and Zigzag Clover (T. medium) - A Picture of Genomic Similarities and Differences.</title>
        <authorList>
            <person name="Dluhosova J."/>
            <person name="Istvanek J."/>
            <person name="Nedelnik J."/>
            <person name="Repkova J."/>
        </authorList>
    </citation>
    <scope>NUCLEOTIDE SEQUENCE [LARGE SCALE GENOMIC DNA]</scope>
    <source>
        <strain evidence="3">cv. 10/8</strain>
        <tissue evidence="2">Leaf</tissue>
    </source>
</reference>
<evidence type="ECO:0000313" key="3">
    <source>
        <dbReference type="Proteomes" id="UP000265520"/>
    </source>
</evidence>
<keyword evidence="3" id="KW-1185">Reference proteome</keyword>